<dbReference type="RefSeq" id="WP_240096795.1">
    <property type="nucleotide sequence ID" value="NZ_JAJSON010000013.1"/>
</dbReference>
<gene>
    <name evidence="6" type="ORF">LU635_04890</name>
</gene>
<evidence type="ECO:0000313" key="7">
    <source>
        <dbReference type="Proteomes" id="UP001139344"/>
    </source>
</evidence>
<proteinExistence type="predicted"/>
<comment type="caution">
    <text evidence="6">The sequence shown here is derived from an EMBL/GenBank/DDBJ whole genome shotgun (WGS) entry which is preliminary data.</text>
</comment>
<dbReference type="GO" id="GO:0005384">
    <property type="term" value="F:manganese ion transmembrane transporter activity"/>
    <property type="evidence" value="ECO:0007669"/>
    <property type="project" value="InterPro"/>
</dbReference>
<keyword evidence="3 5" id="KW-1133">Transmembrane helix</keyword>
<dbReference type="GO" id="GO:0030026">
    <property type="term" value="P:intracellular manganese ion homeostasis"/>
    <property type="evidence" value="ECO:0007669"/>
    <property type="project" value="InterPro"/>
</dbReference>
<dbReference type="Proteomes" id="UP001139344">
    <property type="component" value="Unassembled WGS sequence"/>
</dbReference>
<evidence type="ECO:0000256" key="3">
    <source>
        <dbReference type="ARBA" id="ARBA00022989"/>
    </source>
</evidence>
<dbReference type="PANTHER" id="PTHR31851">
    <property type="entry name" value="FE(2+)/MN(2+) TRANSPORTER PCL1"/>
    <property type="match status" value="1"/>
</dbReference>
<feature type="transmembrane region" description="Helical" evidence="5">
    <location>
        <begin position="20"/>
        <end position="39"/>
    </location>
</feature>
<sequence>MTKYQHSRDTSIGSKVREVIFGMEDGMVSTLGAITGIAIGSQDHYTVILSGTVIIAVESVSMAIGSYISNRSEYEINQGRIEEEKEEIRDFAVQEKKELFRMFVRDGWPSKLARKMTKTASEDNDLMLKEMTYRELLLAGKSENIVFKKSLLMFISYIIGGLFPLVAYLILPIKNAMPVSIGITMIGLFIIGSTATRFSKVTWYKAGARVLLLGLIALVIGYLIGELATAYK</sequence>
<dbReference type="GO" id="GO:0012505">
    <property type="term" value="C:endomembrane system"/>
    <property type="evidence" value="ECO:0007669"/>
    <property type="project" value="UniProtKB-SubCell"/>
</dbReference>
<evidence type="ECO:0000256" key="1">
    <source>
        <dbReference type="ARBA" id="ARBA00004127"/>
    </source>
</evidence>
<feature type="transmembrane region" description="Helical" evidence="5">
    <location>
        <begin position="177"/>
        <end position="198"/>
    </location>
</feature>
<dbReference type="InterPro" id="IPR008217">
    <property type="entry name" value="Ccc1_fam"/>
</dbReference>
<protein>
    <submittedName>
        <fullName evidence="6">VIT1/CCC1 transporter family protein</fullName>
    </submittedName>
</protein>
<feature type="transmembrane region" description="Helical" evidence="5">
    <location>
        <begin position="151"/>
        <end position="171"/>
    </location>
</feature>
<accession>A0A9X2A6F9</accession>
<evidence type="ECO:0000256" key="2">
    <source>
        <dbReference type="ARBA" id="ARBA00022692"/>
    </source>
</evidence>
<evidence type="ECO:0000256" key="5">
    <source>
        <dbReference type="SAM" id="Phobius"/>
    </source>
</evidence>
<dbReference type="EMBL" id="JAJSON010000013">
    <property type="protein sequence ID" value="MCG9970966.1"/>
    <property type="molecule type" value="Genomic_DNA"/>
</dbReference>
<feature type="transmembrane region" description="Helical" evidence="5">
    <location>
        <begin position="45"/>
        <end position="68"/>
    </location>
</feature>
<keyword evidence="4 5" id="KW-0472">Membrane</keyword>
<evidence type="ECO:0000313" key="6">
    <source>
        <dbReference type="EMBL" id="MCG9970966.1"/>
    </source>
</evidence>
<dbReference type="Pfam" id="PF01988">
    <property type="entry name" value="VIT1"/>
    <property type="match status" value="1"/>
</dbReference>
<evidence type="ECO:0000256" key="4">
    <source>
        <dbReference type="ARBA" id="ARBA00023136"/>
    </source>
</evidence>
<dbReference type="AlphaFoldDB" id="A0A9X2A6F9"/>
<keyword evidence="7" id="KW-1185">Reference proteome</keyword>
<keyword evidence="2 5" id="KW-0812">Transmembrane</keyword>
<feature type="transmembrane region" description="Helical" evidence="5">
    <location>
        <begin position="210"/>
        <end position="231"/>
    </location>
</feature>
<name>A0A9X2A6F9_9FLAO</name>
<organism evidence="6 7">
    <name type="scientific">Christiangramia crocea</name>
    <dbReference type="NCBI Taxonomy" id="2904124"/>
    <lineage>
        <taxon>Bacteria</taxon>
        <taxon>Pseudomonadati</taxon>
        <taxon>Bacteroidota</taxon>
        <taxon>Flavobacteriia</taxon>
        <taxon>Flavobacteriales</taxon>
        <taxon>Flavobacteriaceae</taxon>
        <taxon>Christiangramia</taxon>
    </lineage>
</organism>
<comment type="subcellular location">
    <subcellularLocation>
        <location evidence="1">Endomembrane system</location>
        <topology evidence="1">Multi-pass membrane protein</topology>
    </subcellularLocation>
</comment>
<reference evidence="6" key="1">
    <citation type="submission" date="2021-12" db="EMBL/GenBank/DDBJ databases">
        <title>Description of Gramella crocea sp. nov., a new bacterium isolated from activated sludge.</title>
        <authorList>
            <person name="Zhang X."/>
        </authorList>
    </citation>
    <scope>NUCLEOTIDE SEQUENCE</scope>
    <source>
        <strain evidence="6">YB25</strain>
    </source>
</reference>